<evidence type="ECO:0000256" key="12">
    <source>
        <dbReference type="ARBA" id="ARBA00032997"/>
    </source>
</evidence>
<evidence type="ECO:0000256" key="11">
    <source>
        <dbReference type="ARBA" id="ARBA00031139"/>
    </source>
</evidence>
<dbReference type="GO" id="GO:0006506">
    <property type="term" value="P:GPI anchor biosynthetic process"/>
    <property type="evidence" value="ECO:0007669"/>
    <property type="project" value="UniProtKB-KW"/>
</dbReference>
<dbReference type="GO" id="GO:0004376">
    <property type="term" value="F:GPI mannosyltransferase activity"/>
    <property type="evidence" value="ECO:0007669"/>
    <property type="project" value="InterPro"/>
</dbReference>
<keyword evidence="15" id="KW-1185">Reference proteome</keyword>
<keyword evidence="5" id="KW-0328">Glycosyltransferase</keyword>
<dbReference type="InterPro" id="IPR007704">
    <property type="entry name" value="PIG-M"/>
</dbReference>
<dbReference type="Pfam" id="PF06728">
    <property type="entry name" value="PIG-U"/>
    <property type="match status" value="1"/>
</dbReference>
<dbReference type="GO" id="GO:1990529">
    <property type="term" value="C:glycosylphosphatidylinositol-mannosyltransferase I complex"/>
    <property type="evidence" value="ECO:0007669"/>
    <property type="project" value="TreeGrafter"/>
</dbReference>
<evidence type="ECO:0000256" key="13">
    <source>
        <dbReference type="ARBA" id="ARBA00093408"/>
    </source>
</evidence>
<reference evidence="16" key="1">
    <citation type="submission" date="2022-11" db="UniProtKB">
        <authorList>
            <consortium name="WormBaseParasite"/>
        </authorList>
    </citation>
    <scope>IDENTIFICATION</scope>
</reference>
<proteinExistence type="inferred from homology"/>
<keyword evidence="8" id="KW-0256">Endoplasmic reticulum</keyword>
<evidence type="ECO:0000256" key="8">
    <source>
        <dbReference type="ARBA" id="ARBA00022824"/>
    </source>
</evidence>
<keyword evidence="4" id="KW-0337">GPI-anchor biosynthesis</keyword>
<comment type="pathway">
    <text evidence="2">Glycolipid biosynthesis; glycosylphosphatidylinositol-anchor biosynthesis.</text>
</comment>
<evidence type="ECO:0000256" key="9">
    <source>
        <dbReference type="ARBA" id="ARBA00022989"/>
    </source>
</evidence>
<dbReference type="GO" id="GO:0005789">
    <property type="term" value="C:endoplasmic reticulum membrane"/>
    <property type="evidence" value="ECO:0007669"/>
    <property type="project" value="UniProtKB-SubCell"/>
</dbReference>
<organism evidence="15 16">
    <name type="scientific">Parascaris equorum</name>
    <name type="common">Equine roundworm</name>
    <dbReference type="NCBI Taxonomy" id="6256"/>
    <lineage>
        <taxon>Eukaryota</taxon>
        <taxon>Metazoa</taxon>
        <taxon>Ecdysozoa</taxon>
        <taxon>Nematoda</taxon>
        <taxon>Chromadorea</taxon>
        <taxon>Rhabditida</taxon>
        <taxon>Spirurina</taxon>
        <taxon>Ascaridomorpha</taxon>
        <taxon>Ascaridoidea</taxon>
        <taxon>Ascarididae</taxon>
        <taxon>Parascaris</taxon>
    </lineage>
</organism>
<evidence type="ECO:0000313" key="16">
    <source>
        <dbReference type="WBParaSite" id="PEQ_0000960301-mRNA-1"/>
    </source>
</evidence>
<dbReference type="WBParaSite" id="PEQ_0000960301-mRNA-1">
    <property type="protein sequence ID" value="PEQ_0000960301-mRNA-1"/>
    <property type="gene ID" value="PEQ_0000960301"/>
</dbReference>
<name>A0A914RTF6_PAREQ</name>
<accession>A0A914RTF6</accession>
<comment type="function">
    <text evidence="13">Catalytic subunit of the glycosylphosphatidylinositol-mannosyltransferase I complex which catalyzes the transfer of the first mannose, via an alpha-1,4 bond from a dolichol-phosphate-mannose (Dol-P-Man) to the glucosaminyl acyl phosphatidylinositol (GlcN-(acyl)PI) intermediate to generate alpha-D-Man-(1-&gt;4)-alpha-D-GlcN-(1-&gt;6)-(1-radyl,2-acyl-sn-glycero-3-phospho)-2-acyl-inositol and participates in the sixth step of the glycosylphosphatidylinositol-anchor biosynthesis.</text>
</comment>
<keyword evidence="7" id="KW-0812">Transmembrane</keyword>
<protein>
    <recommendedName>
        <fullName evidence="14">GPI alpha-1,4-mannosyltransferase I, catalytic subunit</fullName>
    </recommendedName>
    <alternativeName>
        <fullName evidence="12">GPI mannosyltransferase I</fullName>
    </alternativeName>
    <alternativeName>
        <fullName evidence="11">Phosphatidylinositol-glycan biosynthesis class M protein</fullName>
    </alternativeName>
</protein>
<evidence type="ECO:0000256" key="6">
    <source>
        <dbReference type="ARBA" id="ARBA00022679"/>
    </source>
</evidence>
<evidence type="ECO:0000256" key="5">
    <source>
        <dbReference type="ARBA" id="ARBA00022676"/>
    </source>
</evidence>
<evidence type="ECO:0000256" key="4">
    <source>
        <dbReference type="ARBA" id="ARBA00022502"/>
    </source>
</evidence>
<evidence type="ECO:0000313" key="15">
    <source>
        <dbReference type="Proteomes" id="UP000887564"/>
    </source>
</evidence>
<keyword evidence="9" id="KW-1133">Transmembrane helix</keyword>
<dbReference type="PANTHER" id="PTHR12886">
    <property type="entry name" value="PIG-M MANNOSYLTRANSFERASE"/>
    <property type="match status" value="1"/>
</dbReference>
<dbReference type="GO" id="GO:0051751">
    <property type="term" value="F:alpha-1,4-mannosyltransferase activity"/>
    <property type="evidence" value="ECO:0007669"/>
    <property type="project" value="InterPro"/>
</dbReference>
<dbReference type="AlphaFoldDB" id="A0A914RTF6"/>
<dbReference type="Proteomes" id="UP000887564">
    <property type="component" value="Unplaced"/>
</dbReference>
<keyword evidence="6" id="KW-0808">Transferase</keyword>
<comment type="subcellular location">
    <subcellularLocation>
        <location evidence="1">Endoplasmic reticulum membrane</location>
        <topology evidence="1">Multi-pass membrane protein</topology>
    </subcellularLocation>
</comment>
<evidence type="ECO:0000256" key="7">
    <source>
        <dbReference type="ARBA" id="ARBA00022692"/>
    </source>
</evidence>
<evidence type="ECO:0000256" key="10">
    <source>
        <dbReference type="ARBA" id="ARBA00023136"/>
    </source>
</evidence>
<dbReference type="PANTHER" id="PTHR12886:SF0">
    <property type="entry name" value="GPI MANNOSYLTRANSFERASE 1"/>
    <property type="match status" value="1"/>
</dbReference>
<evidence type="ECO:0000256" key="1">
    <source>
        <dbReference type="ARBA" id="ARBA00004477"/>
    </source>
</evidence>
<evidence type="ECO:0000256" key="14">
    <source>
        <dbReference type="ARBA" id="ARBA00093608"/>
    </source>
</evidence>
<keyword evidence="10" id="KW-0472">Membrane</keyword>
<comment type="similarity">
    <text evidence="3">Belongs to the PIGM family.</text>
</comment>
<sequence>MLVGLRVTGICVSRAQIDEEGECFEVNFTDVDYRVFTDAAAYVRRGRSPYERATYRYTPLLAWLLVPNTVWPEFGKMIFCVLDIAVGYDCYETATATLLARKPSKRTHSRITREAKQAIVIFWLANPLTAIISARGNADVIVCAAVVHTLKLLLNNQVCALLDDSI</sequence>
<evidence type="ECO:0000256" key="2">
    <source>
        <dbReference type="ARBA" id="ARBA00004687"/>
    </source>
</evidence>
<evidence type="ECO:0000256" key="3">
    <source>
        <dbReference type="ARBA" id="ARBA00011071"/>
    </source>
</evidence>